<evidence type="ECO:0000256" key="5">
    <source>
        <dbReference type="SAM" id="Phobius"/>
    </source>
</evidence>
<keyword evidence="4" id="KW-0325">Glycoprotein</keyword>
<feature type="chain" id="PRO_5025504415" evidence="6">
    <location>
        <begin position="20"/>
        <end position="577"/>
    </location>
</feature>
<dbReference type="STRING" id="1202772.A0A1V9YPF5"/>
<evidence type="ECO:0000313" key="8">
    <source>
        <dbReference type="Proteomes" id="UP000243579"/>
    </source>
</evidence>
<comment type="caution">
    <text evidence="7">The sequence shown here is derived from an EMBL/GenBank/DDBJ whole genome shotgun (WGS) entry which is preliminary data.</text>
</comment>
<accession>A0A1V9YPF5</accession>
<dbReference type="InterPro" id="IPR004886">
    <property type="entry name" value="Glucanosyltransferase"/>
</dbReference>
<keyword evidence="8" id="KW-1185">Reference proteome</keyword>
<dbReference type="EMBL" id="JNBR01001431">
    <property type="protein sequence ID" value="OQR87605.1"/>
    <property type="molecule type" value="Genomic_DNA"/>
</dbReference>
<dbReference type="GO" id="GO:0042124">
    <property type="term" value="F:1,3-beta-glucanosyltransferase activity"/>
    <property type="evidence" value="ECO:0007669"/>
    <property type="project" value="TreeGrafter"/>
</dbReference>
<dbReference type="AlphaFoldDB" id="A0A1V9YPF5"/>
<name>A0A1V9YPF5_ACHHY</name>
<gene>
    <name evidence="7" type="ORF">ACHHYP_08487</name>
</gene>
<dbReference type="PANTHER" id="PTHR31468">
    <property type="entry name" value="1,3-BETA-GLUCANOSYLTRANSFERASE GAS1"/>
    <property type="match status" value="1"/>
</dbReference>
<evidence type="ECO:0000256" key="3">
    <source>
        <dbReference type="ARBA" id="ARBA00023157"/>
    </source>
</evidence>
<keyword evidence="5" id="KW-1133">Transmembrane helix</keyword>
<dbReference type="Gene3D" id="3.20.20.80">
    <property type="entry name" value="Glycosidases"/>
    <property type="match status" value="1"/>
</dbReference>
<keyword evidence="3" id="KW-1015">Disulfide bond</keyword>
<keyword evidence="5" id="KW-0812">Transmembrane</keyword>
<dbReference type="SUPFAM" id="SSF51445">
    <property type="entry name" value="(Trans)glycosidases"/>
    <property type="match status" value="1"/>
</dbReference>
<keyword evidence="2 6" id="KW-0732">Signal</keyword>
<comment type="similarity">
    <text evidence="1">Belongs to the glycosyl hydrolase 72 family.</text>
</comment>
<reference evidence="7 8" key="1">
    <citation type="journal article" date="2014" name="Genome Biol. Evol.">
        <title>The secreted proteins of Achlya hypogyna and Thraustotheca clavata identify the ancestral oomycete secretome and reveal gene acquisitions by horizontal gene transfer.</title>
        <authorList>
            <person name="Misner I."/>
            <person name="Blouin N."/>
            <person name="Leonard G."/>
            <person name="Richards T.A."/>
            <person name="Lane C.E."/>
        </authorList>
    </citation>
    <scope>NUCLEOTIDE SEQUENCE [LARGE SCALE GENOMIC DNA]</scope>
    <source>
        <strain evidence="7 8">ATCC 48635</strain>
    </source>
</reference>
<evidence type="ECO:0000256" key="6">
    <source>
        <dbReference type="SAM" id="SignalP"/>
    </source>
</evidence>
<dbReference type="GO" id="GO:0005886">
    <property type="term" value="C:plasma membrane"/>
    <property type="evidence" value="ECO:0007669"/>
    <property type="project" value="TreeGrafter"/>
</dbReference>
<dbReference type="OrthoDB" id="421038at2759"/>
<feature type="signal peptide" evidence="6">
    <location>
        <begin position="1"/>
        <end position="19"/>
    </location>
</feature>
<dbReference type="Pfam" id="PF03198">
    <property type="entry name" value="Glyco_hydro_72"/>
    <property type="match status" value="2"/>
</dbReference>
<feature type="transmembrane region" description="Helical" evidence="5">
    <location>
        <begin position="536"/>
        <end position="558"/>
    </location>
</feature>
<dbReference type="GO" id="GO:0034411">
    <property type="term" value="P:cell wall (1-&gt;3)-beta-D-glucan biosynthetic process"/>
    <property type="evidence" value="ECO:0007669"/>
    <property type="project" value="TreeGrafter"/>
</dbReference>
<proteinExistence type="inferred from homology"/>
<keyword evidence="7" id="KW-0378">Hydrolase</keyword>
<protein>
    <submittedName>
        <fullName evidence="7">Glycoside hydrolase</fullName>
    </submittedName>
</protein>
<dbReference type="InterPro" id="IPR017853">
    <property type="entry name" value="GH"/>
</dbReference>
<evidence type="ECO:0000256" key="2">
    <source>
        <dbReference type="ARBA" id="ARBA00022729"/>
    </source>
</evidence>
<evidence type="ECO:0000256" key="4">
    <source>
        <dbReference type="ARBA" id="ARBA00023180"/>
    </source>
</evidence>
<evidence type="ECO:0000256" key="1">
    <source>
        <dbReference type="ARBA" id="ARBA00007528"/>
    </source>
</evidence>
<keyword evidence="5" id="KW-0472">Membrane</keyword>
<dbReference type="Proteomes" id="UP000243579">
    <property type="component" value="Unassembled WGS sequence"/>
</dbReference>
<dbReference type="PANTHER" id="PTHR31468:SF2">
    <property type="entry name" value="1,3-BETA-GLUCANOSYLTRANSFERASE GAS1"/>
    <property type="match status" value="1"/>
</dbReference>
<dbReference type="GO" id="GO:0016787">
    <property type="term" value="F:hydrolase activity"/>
    <property type="evidence" value="ECO:0007669"/>
    <property type="project" value="UniProtKB-KW"/>
</dbReference>
<sequence>MRLSLLLILVLGLVYQALSGKLPPIVARGNRLYNVATGERFIIRGITYEGDVSDDYYDVFVRETIETTLTSMFGHFNTFRLYNINPDKSYAKFMAHMDERGIYVLPSASPTNDPYYGTKYNTQTMDRSVNAEGTFSAIDGTVTPLATKTKTCYPAYLLYYGKMVIKNFAAYDNTLAIVVANEVLQIDLTAAACLKMYVADLKDWMGMNVKKMRKIPIAYAAADGAYNDGVPRKQVLDSNAYHVTKIQGLLCGDTMKNGTTTKSIDIYMINEYRWCAGNGFAVWETLLKLGQGVPIVLALGEFGCAKPKPRTWEMVPYLFSTGDASKGFTDSFSGGFAYSFGEACLPLDTPFALFTGAANNKISTKPGTKAGADYTNLLAQYKKVAPPLAKSEFSSAQACAYVPPMLQTPKMPNAIASTWMPKCTDPLLKLRPKLDNWITSSRQGVQCDASGAPCEVDVDGPIGTTQESLCGTTLEVASGGSLCVPGDSTCKHGICEATSEDRGHCVCFNCWGGSTCAAKNDEVCSAIGSSKTAPKVIFTVLAAFVGAMTLAFGALAVVACRDKNHFSSTVPPPHAGI</sequence>
<evidence type="ECO:0000313" key="7">
    <source>
        <dbReference type="EMBL" id="OQR87605.1"/>
    </source>
</evidence>
<organism evidence="7 8">
    <name type="scientific">Achlya hypogyna</name>
    <name type="common">Oomycete</name>
    <name type="synonym">Protoachlya hypogyna</name>
    <dbReference type="NCBI Taxonomy" id="1202772"/>
    <lineage>
        <taxon>Eukaryota</taxon>
        <taxon>Sar</taxon>
        <taxon>Stramenopiles</taxon>
        <taxon>Oomycota</taxon>
        <taxon>Saprolegniomycetes</taxon>
        <taxon>Saprolegniales</taxon>
        <taxon>Achlyaceae</taxon>
        <taxon>Achlya</taxon>
    </lineage>
</organism>